<keyword evidence="1" id="KW-1133">Transmembrane helix</keyword>
<proteinExistence type="predicted"/>
<organism evidence="3 4">
    <name type="scientific">Tropilaelaps mercedesae</name>
    <dbReference type="NCBI Taxonomy" id="418985"/>
    <lineage>
        <taxon>Eukaryota</taxon>
        <taxon>Metazoa</taxon>
        <taxon>Ecdysozoa</taxon>
        <taxon>Arthropoda</taxon>
        <taxon>Chelicerata</taxon>
        <taxon>Arachnida</taxon>
        <taxon>Acari</taxon>
        <taxon>Parasitiformes</taxon>
        <taxon>Mesostigmata</taxon>
        <taxon>Gamasina</taxon>
        <taxon>Dermanyssoidea</taxon>
        <taxon>Laelapidae</taxon>
        <taxon>Tropilaelaps</taxon>
    </lineage>
</organism>
<sequence>MWFALNKLAAWVCLANLISGACSHLLSNELLRVKLHLAGHTIGAAGATGFASGLLAGAAYLHHKKYHNTDIDPIVAKRYIKHEYKDDERESKKDDDEVKWHVHKHQVEHHPVVSVKESHHVVYHSDHDDDDHHDLEMGLGTSYW</sequence>
<accession>A0A1V9XJC4</accession>
<comment type="caution">
    <text evidence="3">The sequence shown here is derived from an EMBL/GenBank/DDBJ whole genome shotgun (WGS) entry which is preliminary data.</text>
</comment>
<dbReference type="PROSITE" id="PS51257">
    <property type="entry name" value="PROKAR_LIPOPROTEIN"/>
    <property type="match status" value="1"/>
</dbReference>
<name>A0A1V9XJC4_9ACAR</name>
<evidence type="ECO:0000256" key="1">
    <source>
        <dbReference type="SAM" id="Phobius"/>
    </source>
</evidence>
<reference evidence="3 4" key="1">
    <citation type="journal article" date="2017" name="Gigascience">
        <title>Draft genome of the honey bee ectoparasitic mite, Tropilaelaps mercedesae, is shaped by the parasitic life history.</title>
        <authorList>
            <person name="Dong X."/>
            <person name="Armstrong S.D."/>
            <person name="Xia D."/>
            <person name="Makepeace B.L."/>
            <person name="Darby A.C."/>
            <person name="Kadowaki T."/>
        </authorList>
    </citation>
    <scope>NUCLEOTIDE SEQUENCE [LARGE SCALE GENOMIC DNA]</scope>
    <source>
        <strain evidence="3">Wuxi-XJTLU</strain>
    </source>
</reference>
<keyword evidence="1" id="KW-0472">Membrane</keyword>
<feature type="chain" id="PRO_5012099499" evidence="2">
    <location>
        <begin position="24"/>
        <end position="144"/>
    </location>
</feature>
<gene>
    <name evidence="3" type="ORF">BIW11_09715</name>
</gene>
<feature type="transmembrane region" description="Helical" evidence="1">
    <location>
        <begin position="36"/>
        <end position="61"/>
    </location>
</feature>
<dbReference type="Proteomes" id="UP000192247">
    <property type="component" value="Unassembled WGS sequence"/>
</dbReference>
<keyword evidence="1" id="KW-0812">Transmembrane</keyword>
<dbReference type="AlphaFoldDB" id="A0A1V9XJC4"/>
<keyword evidence="4" id="KW-1185">Reference proteome</keyword>
<feature type="signal peptide" evidence="2">
    <location>
        <begin position="1"/>
        <end position="23"/>
    </location>
</feature>
<evidence type="ECO:0000256" key="2">
    <source>
        <dbReference type="SAM" id="SignalP"/>
    </source>
</evidence>
<protein>
    <submittedName>
        <fullName evidence="3">Uncharacterized protein</fullName>
    </submittedName>
</protein>
<dbReference type="InParanoid" id="A0A1V9XJC4"/>
<evidence type="ECO:0000313" key="4">
    <source>
        <dbReference type="Proteomes" id="UP000192247"/>
    </source>
</evidence>
<evidence type="ECO:0000313" key="3">
    <source>
        <dbReference type="EMBL" id="OQR73462.1"/>
    </source>
</evidence>
<keyword evidence="2" id="KW-0732">Signal</keyword>
<dbReference type="EMBL" id="MNPL01009896">
    <property type="protein sequence ID" value="OQR73462.1"/>
    <property type="molecule type" value="Genomic_DNA"/>
</dbReference>